<feature type="transmembrane region" description="Helical" evidence="11">
    <location>
        <begin position="215"/>
        <end position="236"/>
    </location>
</feature>
<evidence type="ECO:0000256" key="6">
    <source>
        <dbReference type="ARBA" id="ARBA00022692"/>
    </source>
</evidence>
<feature type="transmembrane region" description="Helical" evidence="11">
    <location>
        <begin position="137"/>
        <end position="161"/>
    </location>
</feature>
<evidence type="ECO:0000313" key="12">
    <source>
        <dbReference type="EMBL" id="UPL13519.1"/>
    </source>
</evidence>
<accession>A0ABY4IL61</accession>
<feature type="region of interest" description="Disordered" evidence="10">
    <location>
        <begin position="236"/>
        <end position="273"/>
    </location>
</feature>
<evidence type="ECO:0000256" key="1">
    <source>
        <dbReference type="ARBA" id="ARBA00004141"/>
    </source>
</evidence>
<reference evidence="12 13" key="1">
    <citation type="submission" date="2021-06" db="EMBL/GenBank/DDBJ databases">
        <title>Genome-based taxonomic framework of Microbacterium strains isolated from marine environment, the description of four new species and reclassification of four preexisting species.</title>
        <authorList>
            <person name="Lee S.D."/>
            <person name="Kim S.-M."/>
            <person name="Byeon Y.-S."/>
            <person name="Yang H.L."/>
            <person name="Kim I.S."/>
        </authorList>
    </citation>
    <scope>NUCLEOTIDE SEQUENCE [LARGE SCALE GENOMIC DNA]</scope>
    <source>
        <strain evidence="12 13">SSW1-36</strain>
    </source>
</reference>
<evidence type="ECO:0000256" key="3">
    <source>
        <dbReference type="ARBA" id="ARBA00022475"/>
    </source>
</evidence>
<evidence type="ECO:0000256" key="9">
    <source>
        <dbReference type="ARBA" id="ARBA00023136"/>
    </source>
</evidence>
<keyword evidence="6 11" id="KW-0812">Transmembrane</keyword>
<evidence type="ECO:0000256" key="10">
    <source>
        <dbReference type="SAM" id="MobiDB-lite"/>
    </source>
</evidence>
<protein>
    <submittedName>
        <fullName evidence="12">EI24 domain-containing protein</fullName>
    </submittedName>
</protein>
<feature type="transmembrane region" description="Helical" evidence="11">
    <location>
        <begin position="77"/>
        <end position="100"/>
    </location>
</feature>
<evidence type="ECO:0000256" key="11">
    <source>
        <dbReference type="SAM" id="Phobius"/>
    </source>
</evidence>
<keyword evidence="9 11" id="KW-0472">Membrane</keyword>
<keyword evidence="13" id="KW-1185">Reference proteome</keyword>
<evidence type="ECO:0000256" key="8">
    <source>
        <dbReference type="ARBA" id="ARBA00023032"/>
    </source>
</evidence>
<dbReference type="PANTHER" id="PTHR37468:SF1">
    <property type="entry name" value="SULFATE TRANSPORTER CYSZ"/>
    <property type="match status" value="1"/>
</dbReference>
<evidence type="ECO:0000256" key="4">
    <source>
        <dbReference type="ARBA" id="ARBA00022519"/>
    </source>
</evidence>
<dbReference type="InterPro" id="IPR059112">
    <property type="entry name" value="CysZ/EI24"/>
</dbReference>
<organism evidence="12 13">
    <name type="scientific">Microbacterium galbinum</name>
    <dbReference type="NCBI Taxonomy" id="2851646"/>
    <lineage>
        <taxon>Bacteria</taxon>
        <taxon>Bacillati</taxon>
        <taxon>Actinomycetota</taxon>
        <taxon>Actinomycetes</taxon>
        <taxon>Micrococcales</taxon>
        <taxon>Microbacteriaceae</taxon>
        <taxon>Microbacterium</taxon>
    </lineage>
</organism>
<dbReference type="Pfam" id="PF07264">
    <property type="entry name" value="EI24"/>
    <property type="match status" value="1"/>
</dbReference>
<keyword evidence="7 11" id="KW-1133">Transmembrane helix</keyword>
<comment type="subcellular location">
    <subcellularLocation>
        <location evidence="1">Membrane</location>
        <topology evidence="1">Multi-pass membrane protein</topology>
    </subcellularLocation>
</comment>
<dbReference type="InterPro" id="IPR050480">
    <property type="entry name" value="CysZ-like"/>
</dbReference>
<gene>
    <name evidence="12" type="ORF">KV396_03135</name>
</gene>
<evidence type="ECO:0000256" key="5">
    <source>
        <dbReference type="ARBA" id="ARBA00022605"/>
    </source>
</evidence>
<keyword evidence="8" id="KW-0764">Sulfate transport</keyword>
<dbReference type="PANTHER" id="PTHR37468">
    <property type="entry name" value="SULFATE TRANSPORTER CYSZ"/>
    <property type="match status" value="1"/>
</dbReference>
<feature type="transmembrane region" description="Helical" evidence="11">
    <location>
        <begin position="24"/>
        <end position="57"/>
    </location>
</feature>
<evidence type="ECO:0000256" key="7">
    <source>
        <dbReference type="ARBA" id="ARBA00022989"/>
    </source>
</evidence>
<evidence type="ECO:0000313" key="13">
    <source>
        <dbReference type="Proteomes" id="UP000831963"/>
    </source>
</evidence>
<feature type="compositionally biased region" description="Basic and acidic residues" evidence="10">
    <location>
        <begin position="239"/>
        <end position="251"/>
    </location>
</feature>
<keyword evidence="4" id="KW-0997">Cell inner membrane</keyword>
<keyword evidence="3" id="KW-1003">Cell membrane</keyword>
<proteinExistence type="predicted"/>
<sequence length="273" mass="28683">MIREFSTGVRLLLRGFSVWRTRPGLMALGLVPAVIALVLLIAAILPLVLGMGSITAWATPFADGWVEPWRSLFRTAVGFVIVAAAVFLASAVFTALTLTIGDPFYQRIWHAVEVDLGDPPPADGGSFWTTIGEGLRLVVLGVLIAIVVLIAGLLPLVGGFVGPVLGVVLSGRLLARELTGRAFDARDLSPADRAALFAGSRARVLGFGVATQLCFLVPGGAVAVMPAAVAGSTMLSRSMQERSRSMQERSRSMQNHDLSSPSAPPPPPPAGPR</sequence>
<name>A0ABY4IL61_9MICO</name>
<dbReference type="EMBL" id="CP078077">
    <property type="protein sequence ID" value="UPL13519.1"/>
    <property type="molecule type" value="Genomic_DNA"/>
</dbReference>
<dbReference type="RefSeq" id="WP_247956785.1">
    <property type="nucleotide sequence ID" value="NZ_CP078077.1"/>
</dbReference>
<dbReference type="Proteomes" id="UP000831963">
    <property type="component" value="Chromosome"/>
</dbReference>
<keyword evidence="2" id="KW-0813">Transport</keyword>
<feature type="compositionally biased region" description="Pro residues" evidence="10">
    <location>
        <begin position="262"/>
        <end position="273"/>
    </location>
</feature>
<evidence type="ECO:0000256" key="2">
    <source>
        <dbReference type="ARBA" id="ARBA00022448"/>
    </source>
</evidence>
<keyword evidence="5" id="KW-0028">Amino-acid biosynthesis</keyword>